<dbReference type="AlphaFoldDB" id="A0A2Z6QKP0"/>
<protein>
    <submittedName>
        <fullName evidence="2">Uncharacterized protein</fullName>
    </submittedName>
</protein>
<dbReference type="STRING" id="94130.A0A2Z6QKP0"/>
<evidence type="ECO:0000256" key="1">
    <source>
        <dbReference type="SAM" id="Phobius"/>
    </source>
</evidence>
<organism evidence="2 3">
    <name type="scientific">Rhizophagus clarus</name>
    <dbReference type="NCBI Taxonomy" id="94130"/>
    <lineage>
        <taxon>Eukaryota</taxon>
        <taxon>Fungi</taxon>
        <taxon>Fungi incertae sedis</taxon>
        <taxon>Mucoromycota</taxon>
        <taxon>Glomeromycotina</taxon>
        <taxon>Glomeromycetes</taxon>
        <taxon>Glomerales</taxon>
        <taxon>Glomeraceae</taxon>
        <taxon>Rhizophagus</taxon>
    </lineage>
</organism>
<name>A0A2Z6QKP0_9GLOM</name>
<feature type="transmembrane region" description="Helical" evidence="1">
    <location>
        <begin position="165"/>
        <end position="189"/>
    </location>
</feature>
<feature type="transmembrane region" description="Helical" evidence="1">
    <location>
        <begin position="205"/>
        <end position="226"/>
    </location>
</feature>
<keyword evidence="1" id="KW-1133">Transmembrane helix</keyword>
<feature type="transmembrane region" description="Helical" evidence="1">
    <location>
        <begin position="79"/>
        <end position="98"/>
    </location>
</feature>
<feature type="transmembrane region" description="Helical" evidence="1">
    <location>
        <begin position="40"/>
        <end position="58"/>
    </location>
</feature>
<dbReference type="PANTHER" id="PTHR31735">
    <property type="entry name" value="VACUOLAR MEMBRANE PROTEIN YPL162C"/>
    <property type="match status" value="1"/>
</dbReference>
<comment type="caution">
    <text evidence="2">The sequence shown here is derived from an EMBL/GenBank/DDBJ whole genome shotgun (WGS) entry which is preliminary data.</text>
</comment>
<dbReference type="PANTHER" id="PTHR31735:SF1">
    <property type="entry name" value="VACUOLAR MEMBRANE PROTEIN YPL162C"/>
    <property type="match status" value="1"/>
</dbReference>
<keyword evidence="3" id="KW-1185">Reference proteome</keyword>
<feature type="transmembrane region" description="Helical" evidence="1">
    <location>
        <begin position="110"/>
        <end position="131"/>
    </location>
</feature>
<keyword evidence="1" id="KW-0472">Membrane</keyword>
<gene>
    <name evidence="2" type="ORF">RclHR1_12790004</name>
</gene>
<proteinExistence type="predicted"/>
<accession>A0A2Z6QKP0</accession>
<evidence type="ECO:0000313" key="2">
    <source>
        <dbReference type="EMBL" id="GBB86359.1"/>
    </source>
</evidence>
<dbReference type="Proteomes" id="UP000247702">
    <property type="component" value="Unassembled WGS sequence"/>
</dbReference>
<keyword evidence="1" id="KW-0812">Transmembrane</keyword>
<dbReference type="InterPro" id="IPR022127">
    <property type="entry name" value="STIMATE/YPL162C"/>
</dbReference>
<reference evidence="2 3" key="1">
    <citation type="submission" date="2017-11" db="EMBL/GenBank/DDBJ databases">
        <title>The genome of Rhizophagus clarus HR1 reveals common genetic basis of auxotrophy among arbuscular mycorrhizal fungi.</title>
        <authorList>
            <person name="Kobayashi Y."/>
        </authorList>
    </citation>
    <scope>NUCLEOTIDE SEQUENCE [LARGE SCALE GENOMIC DNA]</scope>
    <source>
        <strain evidence="2 3">HR1</strain>
    </source>
</reference>
<dbReference type="Pfam" id="PF12400">
    <property type="entry name" value="STIMATE"/>
    <property type="match status" value="1"/>
</dbReference>
<sequence>MIENLFNKFFFVKKQTPKIAMDNKLEQTPHEQNCVLVDNFAILVQVLLGAIAFSTLIYKRHRERPQRPLLIWFYDVSKQLLGAGIVHGLNIIVSYIAGSIDGGGDTNPCVWYFLNIFIDCTLGVFILYVLLKIVDFIVAITGTEGMKSGDYGHPPNVNWWMRQTVAFICCLFVMKIVVVFIFRLCPFLFDAGEFLLGWTLYNAKLQVVFVMLVIPLIMNIVQFWLVDQVIKKKLEGVKLVDDDFDVEDVFLPETLSDDDDDEMGGSSTSVSSNTAILVREASLTDKSRNDNTSDIYIELRKTPSQVMKEDYFEK</sequence>
<dbReference type="EMBL" id="BEXD01000312">
    <property type="protein sequence ID" value="GBB86359.1"/>
    <property type="molecule type" value="Genomic_DNA"/>
</dbReference>
<evidence type="ECO:0000313" key="3">
    <source>
        <dbReference type="Proteomes" id="UP000247702"/>
    </source>
</evidence>
<dbReference type="GO" id="GO:0016020">
    <property type="term" value="C:membrane"/>
    <property type="evidence" value="ECO:0007669"/>
    <property type="project" value="TreeGrafter"/>
</dbReference>